<dbReference type="STRING" id="1618023.UH38_04670"/>
<dbReference type="AlphaFoldDB" id="A0A0D9A058"/>
<dbReference type="RefSeq" id="WP_045053461.1">
    <property type="nucleotide sequence ID" value="NZ_CAWMDP010000011.1"/>
</dbReference>
<dbReference type="EMBL" id="JYON01000003">
    <property type="protein sequence ID" value="KJH72846.1"/>
    <property type="molecule type" value="Genomic_DNA"/>
</dbReference>
<organism evidence="2 3">
    <name type="scientific">Aliterella atlantica CENA595</name>
    <dbReference type="NCBI Taxonomy" id="1618023"/>
    <lineage>
        <taxon>Bacteria</taxon>
        <taxon>Bacillati</taxon>
        <taxon>Cyanobacteriota</taxon>
        <taxon>Cyanophyceae</taxon>
        <taxon>Chroococcidiopsidales</taxon>
        <taxon>Aliterellaceae</taxon>
        <taxon>Aliterella</taxon>
    </lineage>
</organism>
<name>A0A0D9A058_9CYAN</name>
<dbReference type="OrthoDB" id="423328at2"/>
<evidence type="ECO:0000313" key="2">
    <source>
        <dbReference type="EMBL" id="KJH72846.1"/>
    </source>
</evidence>
<accession>A0A0D9A058</accession>
<dbReference type="Proteomes" id="UP000032452">
    <property type="component" value="Unassembled WGS sequence"/>
</dbReference>
<dbReference type="PATRIC" id="fig|1618023.3.peg.807"/>
<comment type="caution">
    <text evidence="2">The sequence shown here is derived from an EMBL/GenBank/DDBJ whole genome shotgun (WGS) entry which is preliminary data.</text>
</comment>
<keyword evidence="3" id="KW-1185">Reference proteome</keyword>
<evidence type="ECO:0000313" key="3">
    <source>
        <dbReference type="Proteomes" id="UP000032452"/>
    </source>
</evidence>
<feature type="region of interest" description="Disordered" evidence="1">
    <location>
        <begin position="1"/>
        <end position="29"/>
    </location>
</feature>
<reference evidence="2 3" key="1">
    <citation type="submission" date="2015-02" db="EMBL/GenBank/DDBJ databases">
        <title>Draft genome of a novel marine cyanobacterium (Chroococcales) isolated from South Atlantic Ocean.</title>
        <authorList>
            <person name="Rigonato J."/>
            <person name="Alvarenga D.O."/>
            <person name="Branco L.H."/>
            <person name="Varani A.M."/>
            <person name="Brandini F.P."/>
            <person name="Fiore M.F."/>
        </authorList>
    </citation>
    <scope>NUCLEOTIDE SEQUENCE [LARGE SCALE GENOMIC DNA]</scope>
    <source>
        <strain evidence="2 3">CENA595</strain>
    </source>
</reference>
<sequence>MSSSDQYKRQIMNDLAQGNTESLDDASMGSELQYENFDDFAQRSSHEERRKLFGRSLHPDRLPATQMEPELQKAIAQIKPNERDDVARAFFKHLHGRGLSDRALEQQLGLSTHHPSKMSVDDVSKLASFAYHSHPDIFQEVLAEKPGIIKFMSNPLVAAVVGIAAAKWLGDRRNH</sequence>
<protein>
    <submittedName>
        <fullName evidence="2">Uncharacterized protein</fullName>
    </submittedName>
</protein>
<evidence type="ECO:0000256" key="1">
    <source>
        <dbReference type="SAM" id="MobiDB-lite"/>
    </source>
</evidence>
<proteinExistence type="predicted"/>
<gene>
    <name evidence="2" type="ORF">UH38_04670</name>
</gene>